<feature type="transmembrane region" description="Helical" evidence="1">
    <location>
        <begin position="17"/>
        <end position="35"/>
    </location>
</feature>
<dbReference type="AlphaFoldDB" id="A0A411HHW5"/>
<evidence type="ECO:0000256" key="1">
    <source>
        <dbReference type="SAM" id="Phobius"/>
    </source>
</evidence>
<keyword evidence="1" id="KW-1133">Transmembrane helix</keyword>
<proteinExistence type="predicted"/>
<dbReference type="InterPro" id="IPR021354">
    <property type="entry name" value="DUF2975"/>
</dbReference>
<dbReference type="OrthoDB" id="6064805at2"/>
<dbReference type="Proteomes" id="UP000291562">
    <property type="component" value="Chromosome"/>
</dbReference>
<keyword evidence="1" id="KW-0472">Membrane</keyword>
<dbReference type="KEGG" id="xbc:ELE36_06235"/>
<feature type="transmembrane region" description="Helical" evidence="1">
    <location>
        <begin position="61"/>
        <end position="82"/>
    </location>
</feature>
<name>A0A411HHW5_9GAMM</name>
<dbReference type="Pfam" id="PF11188">
    <property type="entry name" value="DUF2975"/>
    <property type="match status" value="1"/>
</dbReference>
<reference evidence="2 3" key="1">
    <citation type="submission" date="2019-01" db="EMBL/GenBank/DDBJ databases">
        <title>Pseudolysobacter antarctica gen. nov., sp. nov., isolated from Fildes Peninsula, Antarctica.</title>
        <authorList>
            <person name="Wei Z."/>
            <person name="Peng F."/>
        </authorList>
    </citation>
    <scope>NUCLEOTIDE SEQUENCE [LARGE SCALE GENOMIC DNA]</scope>
    <source>
        <strain evidence="2 3">AQ6-296</strain>
    </source>
</reference>
<evidence type="ECO:0000313" key="2">
    <source>
        <dbReference type="EMBL" id="QBB69990.1"/>
    </source>
</evidence>
<feature type="transmembrane region" description="Helical" evidence="1">
    <location>
        <begin position="102"/>
        <end position="127"/>
    </location>
</feature>
<sequence length="177" mass="19682">MNIDCVRAKRMARWLRYAVLLMMIATVLGNVLVAWPDTPQAADARIALTTQVPEALAGHRWLILIDSVAVSLILLLGLYRLLRLMRLFEQGDFFSRAAALHLRAFALALLLSTLASCLMPGLELLIVRLAGLDAPTSISFSIDSADIWLIMIGAVFFMITWIMGEARQLAEDNRMIV</sequence>
<organism evidence="2 3">
    <name type="scientific">Pseudolysobacter antarcticus</name>
    <dbReference type="NCBI Taxonomy" id="2511995"/>
    <lineage>
        <taxon>Bacteria</taxon>
        <taxon>Pseudomonadati</taxon>
        <taxon>Pseudomonadota</taxon>
        <taxon>Gammaproteobacteria</taxon>
        <taxon>Lysobacterales</taxon>
        <taxon>Rhodanobacteraceae</taxon>
        <taxon>Pseudolysobacter</taxon>
    </lineage>
</organism>
<keyword evidence="3" id="KW-1185">Reference proteome</keyword>
<evidence type="ECO:0000313" key="3">
    <source>
        <dbReference type="Proteomes" id="UP000291562"/>
    </source>
</evidence>
<feature type="transmembrane region" description="Helical" evidence="1">
    <location>
        <begin position="147"/>
        <end position="164"/>
    </location>
</feature>
<keyword evidence="1" id="KW-0812">Transmembrane</keyword>
<protein>
    <submittedName>
        <fullName evidence="2">DUF2975 domain-containing protein</fullName>
    </submittedName>
</protein>
<dbReference type="EMBL" id="CP035704">
    <property type="protein sequence ID" value="QBB69990.1"/>
    <property type="molecule type" value="Genomic_DNA"/>
</dbReference>
<accession>A0A411HHW5</accession>
<gene>
    <name evidence="2" type="ORF">ELE36_06235</name>
</gene>